<dbReference type="Proteomes" id="UP000007464">
    <property type="component" value="Chromosome"/>
</dbReference>
<keyword evidence="3" id="KW-1185">Reference proteome</keyword>
<reference evidence="2 3" key="1">
    <citation type="journal article" date="2010" name="BMC Genomics">
        <title>Unprecedented loss of ammonia assimilation capability in a urease-encoding bacterial mutualist.</title>
        <authorList>
            <person name="Williams L.E."/>
            <person name="Wernegreen J.J."/>
        </authorList>
    </citation>
    <scope>NUCLEOTIDE SEQUENCE [LARGE SCALE GENOMIC DNA]</scope>
    <source>
        <strain evidence="2 3">BVAF</strain>
    </source>
</reference>
<dbReference type="RefSeq" id="WP_013516383.1">
    <property type="nucleotide sequence ID" value="NC_014909.2"/>
</dbReference>
<comment type="similarity">
    <text evidence="1">Belongs to the BolA/IbaG family.</text>
</comment>
<accession>E8Q6L7</accession>
<dbReference type="STRING" id="859654.BVAF_045"/>
<evidence type="ECO:0000313" key="3">
    <source>
        <dbReference type="Proteomes" id="UP000007464"/>
    </source>
</evidence>
<dbReference type="HOGENOM" id="CLU_109462_4_1_6"/>
<dbReference type="Pfam" id="PF01722">
    <property type="entry name" value="BolA"/>
    <property type="match status" value="1"/>
</dbReference>
<dbReference type="InterPro" id="IPR002634">
    <property type="entry name" value="BolA"/>
</dbReference>
<evidence type="ECO:0000256" key="1">
    <source>
        <dbReference type="RuleBase" id="RU003860"/>
    </source>
</evidence>
<organism evidence="2 3">
    <name type="scientific">Blochmanniella vafra (strain BVAF)</name>
    <dbReference type="NCBI Taxonomy" id="859654"/>
    <lineage>
        <taxon>Bacteria</taxon>
        <taxon>Pseudomonadati</taxon>
        <taxon>Pseudomonadota</taxon>
        <taxon>Gammaproteobacteria</taxon>
        <taxon>Enterobacterales</taxon>
        <taxon>Enterobacteriaceae</taxon>
        <taxon>ant endosymbionts</taxon>
        <taxon>Candidatus Blochmanniella</taxon>
    </lineage>
</organism>
<name>E8Q6L7_BLOVB</name>
<dbReference type="EMBL" id="CP002189">
    <property type="protein sequence ID" value="ADV33458.1"/>
    <property type="molecule type" value="Genomic_DNA"/>
</dbReference>
<dbReference type="InterPro" id="IPR036065">
    <property type="entry name" value="BolA-like_sf"/>
</dbReference>
<dbReference type="Gene3D" id="3.30.300.90">
    <property type="entry name" value="BolA-like"/>
    <property type="match status" value="1"/>
</dbReference>
<dbReference type="SUPFAM" id="SSF82657">
    <property type="entry name" value="BolA-like"/>
    <property type="match status" value="1"/>
</dbReference>
<proteinExistence type="inferred from homology"/>
<dbReference type="AlphaFoldDB" id="E8Q6L7"/>
<dbReference type="OrthoDB" id="9812890at2"/>
<protein>
    <submittedName>
        <fullName evidence="2">BolA-like protein</fullName>
    </submittedName>
</protein>
<dbReference type="PIRSF" id="PIRSF003113">
    <property type="entry name" value="BolA"/>
    <property type="match status" value="1"/>
</dbReference>
<sequence length="86" mass="10173">MNADKIKEILLSCLNLSEVYVAFDYHGHCQIIAIGSMFIEKNKLERHKIVYAPLKQYITYNKIHSLSIYAFSLNEWDINKKFYNVK</sequence>
<dbReference type="KEGG" id="bva:BVAF_045"/>
<gene>
    <name evidence="2" type="primary">yrbA</name>
    <name evidence="2" type="ordered locus">BVAF_045</name>
</gene>
<evidence type="ECO:0000313" key="2">
    <source>
        <dbReference type="EMBL" id="ADV33458.1"/>
    </source>
</evidence>